<dbReference type="InterPro" id="IPR045269">
    <property type="entry name" value="Atg1-like"/>
</dbReference>
<dbReference type="GO" id="GO:0061709">
    <property type="term" value="P:reticulophagy"/>
    <property type="evidence" value="ECO:0007669"/>
    <property type="project" value="TreeGrafter"/>
</dbReference>
<dbReference type="PANTHER" id="PTHR24348">
    <property type="entry name" value="SERINE/THREONINE-PROTEIN KINASE UNC-51-RELATED"/>
    <property type="match status" value="1"/>
</dbReference>
<feature type="domain" description="Protein kinase" evidence="5">
    <location>
        <begin position="1"/>
        <end position="158"/>
    </location>
</feature>
<dbReference type="GO" id="GO:0000422">
    <property type="term" value="P:autophagy of mitochondrion"/>
    <property type="evidence" value="ECO:0007669"/>
    <property type="project" value="TreeGrafter"/>
</dbReference>
<evidence type="ECO:0000259" key="5">
    <source>
        <dbReference type="PROSITE" id="PS50011"/>
    </source>
</evidence>
<dbReference type="PANTHER" id="PTHR24348:SF22">
    <property type="entry name" value="NON-SPECIFIC SERINE_THREONINE PROTEIN KINASE"/>
    <property type="match status" value="1"/>
</dbReference>
<dbReference type="PROSITE" id="PS00108">
    <property type="entry name" value="PROTEIN_KINASE_ST"/>
    <property type="match status" value="1"/>
</dbReference>
<sequence>GGSLRELIDKDLKKMSDKDRKMKGYSFGYQVLMGTDVLHSQGIIHRDLKPENILLDKYGNIKIADFGLAQKLASKQQLHSAGTLNYAPPEAAEQNKMMAESDVWSIGVIIIEVITGEHPFKGQSQEETINNIKTSKFKPLPNYIQGEFRTMLEAMISQ</sequence>
<dbReference type="GO" id="GO:0000045">
    <property type="term" value="P:autophagosome assembly"/>
    <property type="evidence" value="ECO:0007669"/>
    <property type="project" value="TreeGrafter"/>
</dbReference>
<reference evidence="6 7" key="1">
    <citation type="submission" date="2019-03" db="EMBL/GenBank/DDBJ databases">
        <title>Single cell metagenomics reveals metabolic interactions within the superorganism composed of flagellate Streblomastix strix and complex community of Bacteroidetes bacteria on its surface.</title>
        <authorList>
            <person name="Treitli S.C."/>
            <person name="Kolisko M."/>
            <person name="Husnik F."/>
            <person name="Keeling P."/>
            <person name="Hampl V."/>
        </authorList>
    </citation>
    <scope>NUCLEOTIDE SEQUENCE [LARGE SCALE GENOMIC DNA]</scope>
    <source>
        <strain evidence="6">ST1C</strain>
    </source>
</reference>
<dbReference type="SMART" id="SM00220">
    <property type="entry name" value="S_TKc"/>
    <property type="match status" value="1"/>
</dbReference>
<dbReference type="InterPro" id="IPR011009">
    <property type="entry name" value="Kinase-like_dom_sf"/>
</dbReference>
<proteinExistence type="predicted"/>
<keyword evidence="3 6" id="KW-0418">Kinase</keyword>
<dbReference type="GO" id="GO:0005776">
    <property type="term" value="C:autophagosome"/>
    <property type="evidence" value="ECO:0007669"/>
    <property type="project" value="TreeGrafter"/>
</dbReference>
<evidence type="ECO:0000256" key="3">
    <source>
        <dbReference type="ARBA" id="ARBA00022777"/>
    </source>
</evidence>
<dbReference type="GO" id="GO:0005829">
    <property type="term" value="C:cytosol"/>
    <property type="evidence" value="ECO:0007669"/>
    <property type="project" value="TreeGrafter"/>
</dbReference>
<evidence type="ECO:0000313" key="7">
    <source>
        <dbReference type="Proteomes" id="UP000324800"/>
    </source>
</evidence>
<dbReference type="GO" id="GO:0034727">
    <property type="term" value="P:piecemeal microautophagy of the nucleus"/>
    <property type="evidence" value="ECO:0007669"/>
    <property type="project" value="TreeGrafter"/>
</dbReference>
<dbReference type="InterPro" id="IPR000719">
    <property type="entry name" value="Prot_kinase_dom"/>
</dbReference>
<comment type="caution">
    <text evidence="6">The sequence shown here is derived from an EMBL/GenBank/DDBJ whole genome shotgun (WGS) entry which is preliminary data.</text>
</comment>
<gene>
    <name evidence="6" type="ORF">EZS28_049126</name>
</gene>
<evidence type="ECO:0000256" key="1">
    <source>
        <dbReference type="ARBA" id="ARBA00022679"/>
    </source>
</evidence>
<dbReference type="GO" id="GO:0042594">
    <property type="term" value="P:response to starvation"/>
    <property type="evidence" value="ECO:0007669"/>
    <property type="project" value="TreeGrafter"/>
</dbReference>
<dbReference type="Gene3D" id="1.10.510.10">
    <property type="entry name" value="Transferase(Phosphotransferase) domain 1"/>
    <property type="match status" value="1"/>
</dbReference>
<dbReference type="GO" id="GO:0005524">
    <property type="term" value="F:ATP binding"/>
    <property type="evidence" value="ECO:0007669"/>
    <property type="project" value="UniProtKB-KW"/>
</dbReference>
<dbReference type="InterPro" id="IPR008271">
    <property type="entry name" value="Ser/Thr_kinase_AS"/>
</dbReference>
<feature type="non-terminal residue" evidence="6">
    <location>
        <position position="158"/>
    </location>
</feature>
<feature type="non-terminal residue" evidence="6">
    <location>
        <position position="1"/>
    </location>
</feature>
<protein>
    <submittedName>
        <fullName evidence="6">Putative ribosomal protein S6 kinase, 90kDa, polypeptide 2</fullName>
    </submittedName>
</protein>
<keyword evidence="1" id="KW-0808">Transferase</keyword>
<dbReference type="GO" id="GO:0010506">
    <property type="term" value="P:regulation of autophagy"/>
    <property type="evidence" value="ECO:0007669"/>
    <property type="project" value="InterPro"/>
</dbReference>
<dbReference type="AlphaFoldDB" id="A0A5J4TAS9"/>
<accession>A0A5J4TAS9</accession>
<evidence type="ECO:0000256" key="2">
    <source>
        <dbReference type="ARBA" id="ARBA00022741"/>
    </source>
</evidence>
<dbReference type="GO" id="GO:0034045">
    <property type="term" value="C:phagophore assembly site membrane"/>
    <property type="evidence" value="ECO:0007669"/>
    <property type="project" value="TreeGrafter"/>
</dbReference>
<keyword evidence="2" id="KW-0547">Nucleotide-binding</keyword>
<evidence type="ECO:0000313" key="6">
    <source>
        <dbReference type="EMBL" id="KAA6355347.1"/>
    </source>
</evidence>
<name>A0A5J4TAS9_9EUKA</name>
<dbReference type="GO" id="GO:0004674">
    <property type="term" value="F:protein serine/threonine kinase activity"/>
    <property type="evidence" value="ECO:0007669"/>
    <property type="project" value="InterPro"/>
</dbReference>
<keyword evidence="4" id="KW-0067">ATP-binding</keyword>
<dbReference type="OrthoDB" id="2914378at2759"/>
<dbReference type="EMBL" id="SNRW01034759">
    <property type="protein sequence ID" value="KAA6355347.1"/>
    <property type="molecule type" value="Genomic_DNA"/>
</dbReference>
<evidence type="ECO:0000256" key="4">
    <source>
        <dbReference type="ARBA" id="ARBA00022840"/>
    </source>
</evidence>
<dbReference type="Proteomes" id="UP000324800">
    <property type="component" value="Unassembled WGS sequence"/>
</dbReference>
<dbReference type="SUPFAM" id="SSF56112">
    <property type="entry name" value="Protein kinase-like (PK-like)"/>
    <property type="match status" value="1"/>
</dbReference>
<organism evidence="6 7">
    <name type="scientific">Streblomastix strix</name>
    <dbReference type="NCBI Taxonomy" id="222440"/>
    <lineage>
        <taxon>Eukaryota</taxon>
        <taxon>Metamonada</taxon>
        <taxon>Preaxostyla</taxon>
        <taxon>Oxymonadida</taxon>
        <taxon>Streblomastigidae</taxon>
        <taxon>Streblomastix</taxon>
    </lineage>
</organism>
<dbReference type="Pfam" id="PF00069">
    <property type="entry name" value="Pkinase"/>
    <property type="match status" value="1"/>
</dbReference>
<dbReference type="PROSITE" id="PS50011">
    <property type="entry name" value="PROTEIN_KINASE_DOM"/>
    <property type="match status" value="1"/>
</dbReference>